<sequence>MKNEEGFTLIEMLIVLTIISILLILILPNLADKNEEVQTKGCTALAEMASSQIQAYVLDHGSEPDSISELLNENYLKTDTCANGAKQIQLSPTGEVEIVSP</sequence>
<dbReference type="PIRSF" id="PIRSF029928">
    <property type="entry name" value="Late_competence_ComGC"/>
    <property type="match status" value="1"/>
</dbReference>
<evidence type="ECO:0000313" key="12">
    <source>
        <dbReference type="EMBL" id="SDN07551.1"/>
    </source>
</evidence>
<organism evidence="12 13">
    <name type="scientific">Sediminibacillus halophilus</name>
    <dbReference type="NCBI Taxonomy" id="482461"/>
    <lineage>
        <taxon>Bacteria</taxon>
        <taxon>Bacillati</taxon>
        <taxon>Bacillota</taxon>
        <taxon>Bacilli</taxon>
        <taxon>Bacillales</taxon>
        <taxon>Bacillaceae</taxon>
        <taxon>Sediminibacillus</taxon>
    </lineage>
</organism>
<dbReference type="Proteomes" id="UP000182347">
    <property type="component" value="Unassembled WGS sequence"/>
</dbReference>
<keyword evidence="8 10" id="KW-0178">Competence</keyword>
<dbReference type="NCBIfam" id="TIGR02532">
    <property type="entry name" value="IV_pilin_GFxxxE"/>
    <property type="match status" value="1"/>
</dbReference>
<keyword evidence="3 10" id="KW-1003">Cell membrane</keyword>
<dbReference type="EMBL" id="FNHF01000009">
    <property type="protein sequence ID" value="SDN07551.1"/>
    <property type="molecule type" value="Genomic_DNA"/>
</dbReference>
<evidence type="ECO:0000256" key="2">
    <source>
        <dbReference type="ARBA" id="ARBA00004241"/>
    </source>
</evidence>
<evidence type="ECO:0000256" key="6">
    <source>
        <dbReference type="ARBA" id="ARBA00022989"/>
    </source>
</evidence>
<evidence type="ECO:0000256" key="1">
    <source>
        <dbReference type="ARBA" id="ARBA00004162"/>
    </source>
</evidence>
<dbReference type="OrthoDB" id="1798043at2"/>
<evidence type="ECO:0000256" key="10">
    <source>
        <dbReference type="PIRNR" id="PIRNR029928"/>
    </source>
</evidence>
<dbReference type="GO" id="GO:0030420">
    <property type="term" value="P:establishment of competence for transformation"/>
    <property type="evidence" value="ECO:0007669"/>
    <property type="project" value="UniProtKB-UniRule"/>
</dbReference>
<feature type="modified residue" description="N-methylphenylalanine" evidence="11">
    <location>
        <position position="7"/>
    </location>
</feature>
<protein>
    <recommendedName>
        <fullName evidence="10">ComG operon protein 3</fullName>
    </recommendedName>
</protein>
<gene>
    <name evidence="12" type="ORF">SAMN05216244_4133</name>
</gene>
<keyword evidence="13" id="KW-1185">Reference proteome</keyword>
<proteinExistence type="inferred from homology"/>
<accession>A0A1G9YGC6</accession>
<dbReference type="RefSeq" id="WP_074601098.1">
    <property type="nucleotide sequence ID" value="NZ_FNHF01000009.1"/>
</dbReference>
<dbReference type="Pfam" id="PF07963">
    <property type="entry name" value="N_methyl"/>
    <property type="match status" value="1"/>
</dbReference>
<dbReference type="PROSITE" id="PS00409">
    <property type="entry name" value="PROKAR_NTER_METHYL"/>
    <property type="match status" value="1"/>
</dbReference>
<dbReference type="STRING" id="482461.SAMN05216244_4133"/>
<dbReference type="InterPro" id="IPR016940">
    <property type="entry name" value="ComGC"/>
</dbReference>
<evidence type="ECO:0000256" key="3">
    <source>
        <dbReference type="ARBA" id="ARBA00022475"/>
    </source>
</evidence>
<name>A0A1G9YGC6_9BACI</name>
<keyword evidence="7 10" id="KW-0472">Membrane</keyword>
<reference evidence="13" key="1">
    <citation type="submission" date="2016-10" db="EMBL/GenBank/DDBJ databases">
        <authorList>
            <person name="Varghese N."/>
            <person name="Submissions S."/>
        </authorList>
    </citation>
    <scope>NUCLEOTIDE SEQUENCE [LARGE SCALE GENOMIC DNA]</scope>
    <source>
        <strain evidence="13">CGMCC 1.6199</strain>
    </source>
</reference>
<evidence type="ECO:0000256" key="8">
    <source>
        <dbReference type="ARBA" id="ARBA00023287"/>
    </source>
</evidence>
<dbReference type="Gene3D" id="3.30.700.10">
    <property type="entry name" value="Glycoprotein, Type 4 Pilin"/>
    <property type="match status" value="1"/>
</dbReference>
<evidence type="ECO:0000256" key="7">
    <source>
        <dbReference type="ARBA" id="ARBA00023136"/>
    </source>
</evidence>
<comment type="subunit">
    <text evidence="10">Homodimer.</text>
</comment>
<dbReference type="GO" id="GO:0009986">
    <property type="term" value="C:cell surface"/>
    <property type="evidence" value="ECO:0007669"/>
    <property type="project" value="UniProtKB-SubCell"/>
</dbReference>
<dbReference type="GO" id="GO:0005886">
    <property type="term" value="C:plasma membrane"/>
    <property type="evidence" value="ECO:0007669"/>
    <property type="project" value="UniProtKB-SubCell"/>
</dbReference>
<evidence type="ECO:0000256" key="5">
    <source>
        <dbReference type="ARBA" id="ARBA00022692"/>
    </source>
</evidence>
<keyword evidence="5 10" id="KW-0812">Transmembrane</keyword>
<dbReference type="SUPFAM" id="SSF54523">
    <property type="entry name" value="Pili subunits"/>
    <property type="match status" value="1"/>
</dbReference>
<dbReference type="InterPro" id="IPR012902">
    <property type="entry name" value="N_methyl_site"/>
</dbReference>
<evidence type="ECO:0000256" key="4">
    <source>
        <dbReference type="ARBA" id="ARBA00022481"/>
    </source>
</evidence>
<feature type="chain" id="PRO_5035525019" description="ComG operon protein 3" evidence="11">
    <location>
        <begin position="7"/>
        <end position="101"/>
    </location>
</feature>
<keyword evidence="10" id="KW-0813">Transport</keyword>
<evidence type="ECO:0000313" key="13">
    <source>
        <dbReference type="Proteomes" id="UP000182347"/>
    </source>
</evidence>
<feature type="transmembrane region" description="Helical" evidence="10">
    <location>
        <begin position="6"/>
        <end position="27"/>
    </location>
</feature>
<comment type="subcellular location">
    <subcellularLocation>
        <location evidence="1">Cell membrane</location>
        <topology evidence="1">Single-pass membrane protein</topology>
    </subcellularLocation>
    <subcellularLocation>
        <location evidence="2">Cell surface</location>
    </subcellularLocation>
</comment>
<feature type="propeptide" id="PRO_5035525020" evidence="11">
    <location>
        <begin position="1"/>
        <end position="6"/>
    </location>
</feature>
<comment type="function">
    <text evidence="10">Required for transformation and DNA binding.</text>
</comment>
<comment type="similarity">
    <text evidence="9 10">Belongs to the ComGC family.</text>
</comment>
<evidence type="ECO:0000256" key="11">
    <source>
        <dbReference type="PIRSR" id="PIRSR029928-50"/>
    </source>
</evidence>
<dbReference type="InterPro" id="IPR045584">
    <property type="entry name" value="Pilin-like"/>
</dbReference>
<dbReference type="NCBIfam" id="NF040999">
    <property type="entry name" value="pilin_ComGC"/>
    <property type="match status" value="1"/>
</dbReference>
<keyword evidence="6 10" id="KW-1133">Transmembrane helix</keyword>
<keyword evidence="4 11" id="KW-0488">Methylation</keyword>
<dbReference type="AlphaFoldDB" id="A0A1G9YGC6"/>
<evidence type="ECO:0000256" key="9">
    <source>
        <dbReference type="ARBA" id="ARBA00043982"/>
    </source>
</evidence>